<reference evidence="2" key="1">
    <citation type="submission" date="2024-05" db="EMBL/GenBank/DDBJ databases">
        <title>Whole genome shotgun sequence of Streptomyces violascens NBRC 12920.</title>
        <authorList>
            <person name="Komaki H."/>
            <person name="Tamura T."/>
        </authorList>
    </citation>
    <scope>NUCLEOTIDE SEQUENCE</scope>
    <source>
        <strain evidence="2">NBRC 12920</strain>
    </source>
</reference>
<dbReference type="Proteomes" id="UP001050808">
    <property type="component" value="Unassembled WGS sequence"/>
</dbReference>
<protein>
    <recommendedName>
        <fullName evidence="4">PE-PGRS family protein</fullName>
    </recommendedName>
</protein>
<sequence length="457" mass="50801">MVRATDWEQPADRHSQLIDPVITVRQLARFEFARRPLTRIDHALVFSTLKGSYDCYLPPLRPSRGESAAKRYTAVYEVDMGVHPVQSELTLPSDDDAFEFEVIVDLNWQVERPAQFVASGHRDVPRLLLGELEQAARPVARRFPIAESARAEREILAAVTALGPLGATAGLKVLWTVRLRRDQENIDHQRRMQAINHSADEQILTERRGMDFDVELDRRSRQQDELQLGRALAYGRQEQELVLQQQQWQHDRSMLESNQALELQRLQAEKIAFYQWHLQQGGVHAWALRLAEHPEDSLLAINSMREDQLRLIQSQMDLVGQLLGGDGAESYELEGPKRLALRALSEILSQRLPGIAQPDLSEPPVGQPLSPAEQLSNDPAPPTTQPAPAPPPAADTTPEPTPPAQTPTAAQAPGTFPGWQPPPGYGSAPVRPAPEPPADSSEPVLPEPGPEHEAGSR</sequence>
<feature type="compositionally biased region" description="Pro residues" evidence="1">
    <location>
        <begin position="379"/>
        <end position="405"/>
    </location>
</feature>
<keyword evidence="3" id="KW-1185">Reference proteome</keyword>
<evidence type="ECO:0000256" key="1">
    <source>
        <dbReference type="SAM" id="MobiDB-lite"/>
    </source>
</evidence>
<gene>
    <name evidence="2" type="ORF">Sviol_78130</name>
</gene>
<evidence type="ECO:0000313" key="3">
    <source>
        <dbReference type="Proteomes" id="UP001050808"/>
    </source>
</evidence>
<feature type="region of interest" description="Disordered" evidence="1">
    <location>
        <begin position="355"/>
        <end position="457"/>
    </location>
</feature>
<dbReference type="EMBL" id="BNDY01000020">
    <property type="protein sequence ID" value="GHI43405.1"/>
    <property type="molecule type" value="Genomic_DNA"/>
</dbReference>
<dbReference type="PRINTS" id="PR01217">
    <property type="entry name" value="PRICHEXTENSN"/>
</dbReference>
<organism evidence="2 3">
    <name type="scientific">Streptomyces violascens</name>
    <dbReference type="NCBI Taxonomy" id="67381"/>
    <lineage>
        <taxon>Bacteria</taxon>
        <taxon>Bacillati</taxon>
        <taxon>Actinomycetota</taxon>
        <taxon>Actinomycetes</taxon>
        <taxon>Kitasatosporales</taxon>
        <taxon>Streptomycetaceae</taxon>
        <taxon>Streptomyces</taxon>
    </lineage>
</organism>
<accession>A0ABQ3R1L3</accession>
<evidence type="ECO:0000313" key="2">
    <source>
        <dbReference type="EMBL" id="GHI43405.1"/>
    </source>
</evidence>
<proteinExistence type="predicted"/>
<comment type="caution">
    <text evidence="2">The sequence shown here is derived from an EMBL/GenBank/DDBJ whole genome shotgun (WGS) entry which is preliminary data.</text>
</comment>
<evidence type="ECO:0008006" key="4">
    <source>
        <dbReference type="Google" id="ProtNLM"/>
    </source>
</evidence>
<dbReference type="RefSeq" id="WP_189963085.1">
    <property type="nucleotide sequence ID" value="NZ_BMUA01000007.1"/>
</dbReference>
<name>A0ABQ3R1L3_9ACTN</name>